<evidence type="ECO:0000256" key="5">
    <source>
        <dbReference type="ARBA" id="ARBA00022598"/>
    </source>
</evidence>
<comment type="caution">
    <text evidence="12">The sequence shown here is derived from an EMBL/GenBank/DDBJ whole genome shotgun (WGS) entry which is preliminary data.</text>
</comment>
<dbReference type="GO" id="GO:0006426">
    <property type="term" value="P:glycyl-tRNA aminoacylation"/>
    <property type="evidence" value="ECO:0007669"/>
    <property type="project" value="InterPro"/>
</dbReference>
<protein>
    <recommendedName>
        <fullName evidence="3">glycine--tRNA ligase</fullName>
        <ecNumber evidence="3">6.1.1.14</ecNumber>
    </recommendedName>
</protein>
<keyword evidence="7" id="KW-0067">ATP-binding</keyword>
<comment type="catalytic activity">
    <reaction evidence="10">
        <text>tRNA(Gly) + glycine + ATP = glycyl-tRNA(Gly) + AMP + diphosphate</text>
        <dbReference type="Rhea" id="RHEA:16013"/>
        <dbReference type="Rhea" id="RHEA-COMP:9664"/>
        <dbReference type="Rhea" id="RHEA-COMP:9683"/>
        <dbReference type="ChEBI" id="CHEBI:30616"/>
        <dbReference type="ChEBI" id="CHEBI:33019"/>
        <dbReference type="ChEBI" id="CHEBI:57305"/>
        <dbReference type="ChEBI" id="CHEBI:78442"/>
        <dbReference type="ChEBI" id="CHEBI:78522"/>
        <dbReference type="ChEBI" id="CHEBI:456215"/>
        <dbReference type="EC" id="6.1.1.14"/>
    </reaction>
</comment>
<evidence type="ECO:0000256" key="6">
    <source>
        <dbReference type="ARBA" id="ARBA00022741"/>
    </source>
</evidence>
<keyword evidence="9" id="KW-0030">Aminoacyl-tRNA synthetase</keyword>
<reference evidence="12" key="1">
    <citation type="journal article" date="2015" name="Nature">
        <title>Complex archaea that bridge the gap between prokaryotes and eukaryotes.</title>
        <authorList>
            <person name="Spang A."/>
            <person name="Saw J.H."/>
            <person name="Jorgensen S.L."/>
            <person name="Zaremba-Niedzwiedzka K."/>
            <person name="Martijn J."/>
            <person name="Lind A.E."/>
            <person name="van Eijk R."/>
            <person name="Schleper C."/>
            <person name="Guy L."/>
            <person name="Ettema T.J."/>
        </authorList>
    </citation>
    <scope>NUCLEOTIDE SEQUENCE</scope>
</reference>
<accession>A0A0F9QZX9</accession>
<comment type="similarity">
    <text evidence="2">Belongs to the class-II aminoacyl-tRNA synthetase family.</text>
</comment>
<evidence type="ECO:0000313" key="12">
    <source>
        <dbReference type="EMBL" id="KKN48079.1"/>
    </source>
</evidence>
<feature type="domain" description="DALR anticodon binding" evidence="11">
    <location>
        <begin position="583"/>
        <end position="674"/>
    </location>
</feature>
<dbReference type="PROSITE" id="PS50861">
    <property type="entry name" value="AA_TRNA_LIGASE_II_GLYAB"/>
    <property type="match status" value="1"/>
</dbReference>
<evidence type="ECO:0000256" key="10">
    <source>
        <dbReference type="ARBA" id="ARBA00047937"/>
    </source>
</evidence>
<keyword evidence="8" id="KW-0648">Protein biosynthesis</keyword>
<proteinExistence type="inferred from homology"/>
<dbReference type="Pfam" id="PF05746">
    <property type="entry name" value="DALR_1"/>
    <property type="match status" value="1"/>
</dbReference>
<dbReference type="EMBL" id="LAZR01001240">
    <property type="protein sequence ID" value="KKN48079.1"/>
    <property type="molecule type" value="Genomic_DNA"/>
</dbReference>
<keyword evidence="4" id="KW-0963">Cytoplasm</keyword>
<sequence length="690" mass="79115">MEFILEINTEEMPSAHVKAALEQMKEKLKKELSSQNIDGGQIETYGTCRRLVVVGDFAPSQKDREEEITGPPKAVAVKKDGSFSPAAKGFAKSQGVRVSELKVIKTAKGEYLGLKKIERGKPTRDILSKILPQIVPSLSFPKMMRWGESSIRFSRPIKNIFCLFGGKTLSFSVGKIRAGNSIVGHKIYFPKKIKVKSFIEYREALRKMRVVIDQEERRKMIFNQIVQKLVSLKATLHPDEDLLERIVYDVEYPHVFMGSFPEEYLNLPLEVLSTAMREGQKLFSIVKEKKQQPFFLGVADAYQDSKSLIRKGNERVLKARLEDAKFFWEQDKKITLKERTKDLDKIVFQEKLGSYEDKTQRLKKIVSYLADKIEAKKEKKQVIQAAELSKADLLTEMVREFPSLQGNVGGLYAREERYPALVWKAIYEHYQPLSLDDESLASLTGAILSIADKLDSIVGVVGTGIKVTGSKDPFGLRRNAQGICKVIIERKLCFSFSRLLDKVIAIYGEKLREPKDKIKSHCLDFFSNRLRYIFERQGYRYDLINASVSVGIDNIYHSYLRLKALDSLKESPNFEPLIIIAKRVNNILKDQPLFRINQALLAEKEERELYTTFSIIKNNVLPLISKGDFPQVQRIIFRIRSSINKFFDNVMVMTDEQRMKRNRLALLQAISKLLIQVADYSQIVIEGQEK</sequence>
<dbReference type="PANTHER" id="PTHR30075">
    <property type="entry name" value="GLYCYL-TRNA SYNTHETASE"/>
    <property type="match status" value="1"/>
</dbReference>
<evidence type="ECO:0000256" key="3">
    <source>
        <dbReference type="ARBA" id="ARBA00012829"/>
    </source>
</evidence>
<dbReference type="InterPro" id="IPR015944">
    <property type="entry name" value="Gly-tRNA-synth_bsu"/>
</dbReference>
<dbReference type="PANTHER" id="PTHR30075:SF2">
    <property type="entry name" value="GLYCINE--TRNA LIGASE, CHLOROPLASTIC_MITOCHONDRIAL 2"/>
    <property type="match status" value="1"/>
</dbReference>
<dbReference type="AlphaFoldDB" id="A0A0F9QZX9"/>
<evidence type="ECO:0000256" key="7">
    <source>
        <dbReference type="ARBA" id="ARBA00022840"/>
    </source>
</evidence>
<dbReference type="GO" id="GO:0006420">
    <property type="term" value="P:arginyl-tRNA aminoacylation"/>
    <property type="evidence" value="ECO:0007669"/>
    <property type="project" value="InterPro"/>
</dbReference>
<evidence type="ECO:0000256" key="9">
    <source>
        <dbReference type="ARBA" id="ARBA00023146"/>
    </source>
</evidence>
<dbReference type="PRINTS" id="PR01045">
    <property type="entry name" value="TRNASYNTHGB"/>
</dbReference>
<gene>
    <name evidence="12" type="ORF">LCGC14_0656410</name>
</gene>
<dbReference type="EC" id="6.1.1.14" evidence="3"/>
<dbReference type="GO" id="GO:0004820">
    <property type="term" value="F:glycine-tRNA ligase activity"/>
    <property type="evidence" value="ECO:0007669"/>
    <property type="project" value="UniProtKB-EC"/>
</dbReference>
<evidence type="ECO:0000256" key="4">
    <source>
        <dbReference type="ARBA" id="ARBA00022490"/>
    </source>
</evidence>
<name>A0A0F9QZX9_9ZZZZ</name>
<dbReference type="InterPro" id="IPR008909">
    <property type="entry name" value="DALR_anticod-bd"/>
</dbReference>
<dbReference type="NCBIfam" id="TIGR00211">
    <property type="entry name" value="glyS"/>
    <property type="match status" value="1"/>
</dbReference>
<dbReference type="GO" id="GO:0004814">
    <property type="term" value="F:arginine-tRNA ligase activity"/>
    <property type="evidence" value="ECO:0007669"/>
    <property type="project" value="InterPro"/>
</dbReference>
<comment type="subcellular location">
    <subcellularLocation>
        <location evidence="1">Cytoplasm</location>
    </subcellularLocation>
</comment>
<evidence type="ECO:0000256" key="8">
    <source>
        <dbReference type="ARBA" id="ARBA00022917"/>
    </source>
</evidence>
<dbReference type="GO" id="GO:0005524">
    <property type="term" value="F:ATP binding"/>
    <property type="evidence" value="ECO:0007669"/>
    <property type="project" value="UniProtKB-KW"/>
</dbReference>
<keyword evidence="6" id="KW-0547">Nucleotide-binding</keyword>
<dbReference type="GO" id="GO:0005829">
    <property type="term" value="C:cytosol"/>
    <property type="evidence" value="ECO:0007669"/>
    <property type="project" value="TreeGrafter"/>
</dbReference>
<dbReference type="Pfam" id="PF02092">
    <property type="entry name" value="tRNA_synt_2f"/>
    <property type="match status" value="1"/>
</dbReference>
<organism evidence="12">
    <name type="scientific">marine sediment metagenome</name>
    <dbReference type="NCBI Taxonomy" id="412755"/>
    <lineage>
        <taxon>unclassified sequences</taxon>
        <taxon>metagenomes</taxon>
        <taxon>ecological metagenomes</taxon>
    </lineage>
</organism>
<evidence type="ECO:0000259" key="11">
    <source>
        <dbReference type="Pfam" id="PF05746"/>
    </source>
</evidence>
<dbReference type="HAMAP" id="MF_00255">
    <property type="entry name" value="Gly_tRNA_synth_beta"/>
    <property type="match status" value="1"/>
</dbReference>
<dbReference type="InterPro" id="IPR006194">
    <property type="entry name" value="Gly-tRNA-synth_heterodimer"/>
</dbReference>
<dbReference type="SUPFAM" id="SSF109604">
    <property type="entry name" value="HD-domain/PDEase-like"/>
    <property type="match status" value="1"/>
</dbReference>
<evidence type="ECO:0000256" key="1">
    <source>
        <dbReference type="ARBA" id="ARBA00004496"/>
    </source>
</evidence>
<evidence type="ECO:0000256" key="2">
    <source>
        <dbReference type="ARBA" id="ARBA00008226"/>
    </source>
</evidence>
<keyword evidence="5" id="KW-0436">Ligase</keyword>